<evidence type="ECO:0000313" key="2">
    <source>
        <dbReference type="Proteomes" id="UP000789901"/>
    </source>
</evidence>
<gene>
    <name evidence="1" type="ORF">GMARGA_LOCUS4034</name>
</gene>
<protein>
    <submittedName>
        <fullName evidence="1">37607_t:CDS:1</fullName>
    </submittedName>
</protein>
<dbReference type="EMBL" id="CAJVQB010001538">
    <property type="protein sequence ID" value="CAG8539996.1"/>
    <property type="molecule type" value="Genomic_DNA"/>
</dbReference>
<accession>A0ABN7U936</accession>
<comment type="caution">
    <text evidence="1">The sequence shown here is derived from an EMBL/GenBank/DDBJ whole genome shotgun (WGS) entry which is preliminary data.</text>
</comment>
<organism evidence="1 2">
    <name type="scientific">Gigaspora margarita</name>
    <dbReference type="NCBI Taxonomy" id="4874"/>
    <lineage>
        <taxon>Eukaryota</taxon>
        <taxon>Fungi</taxon>
        <taxon>Fungi incertae sedis</taxon>
        <taxon>Mucoromycota</taxon>
        <taxon>Glomeromycotina</taxon>
        <taxon>Glomeromycetes</taxon>
        <taxon>Diversisporales</taxon>
        <taxon>Gigasporaceae</taxon>
        <taxon>Gigaspora</taxon>
    </lineage>
</organism>
<evidence type="ECO:0000313" key="1">
    <source>
        <dbReference type="EMBL" id="CAG8539996.1"/>
    </source>
</evidence>
<reference evidence="1 2" key="1">
    <citation type="submission" date="2021-06" db="EMBL/GenBank/DDBJ databases">
        <authorList>
            <person name="Kallberg Y."/>
            <person name="Tangrot J."/>
            <person name="Rosling A."/>
        </authorList>
    </citation>
    <scope>NUCLEOTIDE SEQUENCE [LARGE SCALE GENOMIC DNA]</scope>
    <source>
        <strain evidence="1 2">120-4 pot B 10/14</strain>
    </source>
</reference>
<sequence>MPLFEPTKLPQKIASKLGTKRGLLLSEHQNIAAKKKKNTGHTQPLKQIVNTLQSSNYKLYKLNLPKFMQEHVLEYIDMTEDGNCKLCTVAVSIGKSEDYWPEVQKISTMNFVPTSLITLSCFWKKKENIMRQHFVAIKLKLNVLVPLITNGWKEICVKNCKLWKNLFLEKIAHFKKEYDEERNTYKRKI</sequence>
<proteinExistence type="predicted"/>
<keyword evidence="2" id="KW-1185">Reference proteome</keyword>
<dbReference type="Proteomes" id="UP000789901">
    <property type="component" value="Unassembled WGS sequence"/>
</dbReference>
<name>A0ABN7U936_GIGMA</name>